<dbReference type="GeneID" id="58554670"/>
<evidence type="ECO:0000313" key="2">
    <source>
        <dbReference type="EMBL" id="EHI65366.1"/>
    </source>
</evidence>
<dbReference type="InterPro" id="IPR001296">
    <property type="entry name" value="Glyco_trans_1"/>
</dbReference>
<evidence type="ECO:0000313" key="3">
    <source>
        <dbReference type="Proteomes" id="UP000003217"/>
    </source>
</evidence>
<dbReference type="InterPro" id="IPR050194">
    <property type="entry name" value="Glycosyltransferase_grp1"/>
</dbReference>
<dbReference type="Pfam" id="PF00534">
    <property type="entry name" value="Glycos_transf_1"/>
    <property type="match status" value="1"/>
</dbReference>
<feature type="domain" description="Glycosyl transferase family 1" evidence="1">
    <location>
        <begin position="224"/>
        <end position="382"/>
    </location>
</feature>
<dbReference type="PANTHER" id="PTHR45947:SF13">
    <property type="entry name" value="TRANSFERASE"/>
    <property type="match status" value="1"/>
</dbReference>
<accession>G5KAI6</accession>
<dbReference type="Gene3D" id="3.40.50.2000">
    <property type="entry name" value="Glycogen Phosphorylase B"/>
    <property type="match status" value="2"/>
</dbReference>
<dbReference type="EMBL" id="AEUY02000005">
    <property type="protein sequence ID" value="EHI65366.1"/>
    <property type="molecule type" value="Genomic_DNA"/>
</dbReference>
<comment type="caution">
    <text evidence="2">The sequence shown here is derived from an EMBL/GenBank/DDBJ whole genome shotgun (WGS) entry which is preliminary data.</text>
</comment>
<reference evidence="2 3" key="1">
    <citation type="journal article" date="2014" name="Int. J. Syst. Evol. Microbiol.">
        <title>Phylogenomics and the dynamic genome evolution of the genus Streptococcus.</title>
        <authorList>
            <consortium name="The Broad Institute Genome Sequencing Platform"/>
            <person name="Richards V.P."/>
            <person name="Palmer S.R."/>
            <person name="Pavinski Bitar P.D."/>
            <person name="Qin X."/>
            <person name="Weinstock G.M."/>
            <person name="Highlander S.K."/>
            <person name="Town C.D."/>
            <person name="Burne R.A."/>
            <person name="Stanhope M.J."/>
        </authorList>
    </citation>
    <scope>NUCLEOTIDE SEQUENCE [LARGE SCALE GENOMIC DNA]</scope>
    <source>
        <strain evidence="2 3">LQ 940-04</strain>
    </source>
</reference>
<dbReference type="GO" id="GO:0016757">
    <property type="term" value="F:glycosyltransferase activity"/>
    <property type="evidence" value="ECO:0007669"/>
    <property type="project" value="UniProtKB-KW"/>
</dbReference>
<dbReference type="EC" id="2.4.-.-" evidence="2"/>
<protein>
    <submittedName>
        <fullName evidence="2">Glycosyltransferase, group 1 family protein</fullName>
        <ecNumber evidence="2">2.4.-.-</ecNumber>
    </submittedName>
</protein>
<dbReference type="SUPFAM" id="SSF53756">
    <property type="entry name" value="UDP-Glycosyltransferase/glycogen phosphorylase"/>
    <property type="match status" value="1"/>
</dbReference>
<dbReference type="AlphaFoldDB" id="G5KAI6"/>
<dbReference type="PANTHER" id="PTHR45947">
    <property type="entry name" value="SULFOQUINOVOSYL TRANSFERASE SQD2"/>
    <property type="match status" value="1"/>
</dbReference>
<keyword evidence="3" id="KW-1185">Reference proteome</keyword>
<keyword evidence="2" id="KW-0328">Glycosyltransferase</keyword>
<dbReference type="OrthoDB" id="199095at2"/>
<sequence length="413" mass="46987">MNILIITQLYPQPDDVGDNKPTKTVKYFADVWKNAGHNVTIVHCSSKFPFVFYLIPPKIKDYLAGKTSNIFPSMSSRKKIHRVENRVNIFRLPLLKCLPGKGYTRIYLNKISREIKQILDNKKFKPDIVMGHFANPSTELVSLLSRDYDCMSSIVFHGDCTEMTLKKYRLQENIKNIKAIGARSLFESKKVKKLLSLDSDPFICYSGVPDNSVMNVQPISERLLDKKGLRYLFVGSLIKRKNLIEVIDAFNEHAEDNDELIIIGGGPDEERISQYIKSSVHSDKIRMLGRISREEVMDYMNSSDVFALISSNEVFGMVYIEAMLSGCITIASKNGGVDGIIKDGHNGFLCEQGNSKMLSTIFADIKKLQADDKFEIQKNAQETAKRFSETEVAENYLKEVLRRNEESYENTIC</sequence>
<dbReference type="Proteomes" id="UP000003217">
    <property type="component" value="Unassembled WGS sequence"/>
</dbReference>
<gene>
    <name evidence="2" type="ORF">STRPS_1949</name>
</gene>
<proteinExistence type="predicted"/>
<evidence type="ECO:0000259" key="1">
    <source>
        <dbReference type="Pfam" id="PF00534"/>
    </source>
</evidence>
<dbReference type="RefSeq" id="WP_007893376.1">
    <property type="nucleotide sequence ID" value="NZ_AEUY02000005.1"/>
</dbReference>
<name>G5KAI6_9STRE</name>
<keyword evidence="2" id="KW-0808">Transferase</keyword>
<organism evidence="2 3">
    <name type="scientific">Streptococcus pseudoporcinus LQ 940-04</name>
    <dbReference type="NCBI Taxonomy" id="875093"/>
    <lineage>
        <taxon>Bacteria</taxon>
        <taxon>Bacillati</taxon>
        <taxon>Bacillota</taxon>
        <taxon>Bacilli</taxon>
        <taxon>Lactobacillales</taxon>
        <taxon>Streptococcaceae</taxon>
        <taxon>Streptococcus</taxon>
    </lineage>
</organism>